<evidence type="ECO:0000256" key="5">
    <source>
        <dbReference type="ARBA" id="ARBA00022598"/>
    </source>
</evidence>
<dbReference type="OrthoDB" id="9807469at2"/>
<comment type="catalytic activity">
    <reaction evidence="11 13">
        <text>N(6)-biotinyl-L-lysyl-[protein] + hydrogencarbonate + ATP = N(6)-carboxybiotinyl-L-lysyl-[protein] + ADP + phosphate + H(+)</text>
        <dbReference type="Rhea" id="RHEA:13501"/>
        <dbReference type="Rhea" id="RHEA-COMP:10505"/>
        <dbReference type="Rhea" id="RHEA-COMP:10506"/>
        <dbReference type="ChEBI" id="CHEBI:15378"/>
        <dbReference type="ChEBI" id="CHEBI:17544"/>
        <dbReference type="ChEBI" id="CHEBI:30616"/>
        <dbReference type="ChEBI" id="CHEBI:43474"/>
        <dbReference type="ChEBI" id="CHEBI:83144"/>
        <dbReference type="ChEBI" id="CHEBI:83145"/>
        <dbReference type="ChEBI" id="CHEBI:456216"/>
        <dbReference type="EC" id="6.3.4.14"/>
    </reaction>
</comment>
<reference evidence="16 17" key="1">
    <citation type="submission" date="2019-05" db="EMBL/GenBank/DDBJ databases">
        <title>Panacibacter sp. strain 17mud1-8 Genome sequencing and assembly.</title>
        <authorList>
            <person name="Chhetri G."/>
        </authorList>
    </citation>
    <scope>NUCLEOTIDE SEQUENCE [LARGE SCALE GENOMIC DNA]</scope>
    <source>
        <strain evidence="16 17">17mud1-8</strain>
    </source>
</reference>
<feature type="domain" description="ATP-grasp" evidence="14">
    <location>
        <begin position="120"/>
        <end position="318"/>
    </location>
</feature>
<dbReference type="Pfam" id="PF02786">
    <property type="entry name" value="CPSase_L_D2"/>
    <property type="match status" value="1"/>
</dbReference>
<dbReference type="GO" id="GO:0004075">
    <property type="term" value="F:biotin carboxylase activity"/>
    <property type="evidence" value="ECO:0007669"/>
    <property type="project" value="UniProtKB-EC"/>
</dbReference>
<protein>
    <recommendedName>
        <fullName evidence="4 13">Biotin carboxylase</fullName>
        <ecNumber evidence="4 13">6.3.4.14</ecNumber>
    </recommendedName>
    <alternativeName>
        <fullName evidence="13">Acetyl-coenzyme A carboxylase biotin carboxylase subunit A</fullName>
    </alternativeName>
</protein>
<dbReference type="InterPro" id="IPR004549">
    <property type="entry name" value="Acetyl_CoA_COase_biotin_COase"/>
</dbReference>
<evidence type="ECO:0000256" key="4">
    <source>
        <dbReference type="ARBA" id="ARBA00013263"/>
    </source>
</evidence>
<dbReference type="PROSITE" id="PS00867">
    <property type="entry name" value="CPSASE_2"/>
    <property type="match status" value="1"/>
</dbReference>
<dbReference type="PROSITE" id="PS50979">
    <property type="entry name" value="BC"/>
    <property type="match status" value="1"/>
</dbReference>
<dbReference type="GO" id="GO:0005524">
    <property type="term" value="F:ATP binding"/>
    <property type="evidence" value="ECO:0007669"/>
    <property type="project" value="UniProtKB-UniRule"/>
</dbReference>
<evidence type="ECO:0000256" key="12">
    <source>
        <dbReference type="PROSITE-ProRule" id="PRU00409"/>
    </source>
</evidence>
<evidence type="ECO:0000256" key="8">
    <source>
        <dbReference type="ARBA" id="ARBA00022840"/>
    </source>
</evidence>
<evidence type="ECO:0000259" key="14">
    <source>
        <dbReference type="PROSITE" id="PS50975"/>
    </source>
</evidence>
<evidence type="ECO:0000256" key="11">
    <source>
        <dbReference type="ARBA" id="ARBA00048600"/>
    </source>
</evidence>
<keyword evidence="13" id="KW-0444">Lipid biosynthesis</keyword>
<dbReference type="Pfam" id="PF02785">
    <property type="entry name" value="Biotin_carb_C"/>
    <property type="match status" value="1"/>
</dbReference>
<sequence>MFNKILVANRGEIALRVIRTCREMGIKTVAVYSTADKDSLHVRFADEAVCIGKPQSSESYLNIPHIMAAAEITNADAIHPGYGFLAENAKFSKICEDHGIKFIGPTGEMISSMGDKITAKETMIKAGVPVVPGSGGLLESLEQAKYLAKNEVGYPVILKATAGGGGKGMRVVWEERELERAYDTAKAEAAAAFKNDGIYMEKFVEEPRHIEIQVAGDQYGTVCHLSERDCSIQRRHQKLVEESPSPFMTPELRQEMGAAAIKAASAINYESVGTVEFLVDKHRNFYFMEMNTRIQVEHCVTEEVINFDLIKEQIKIAMGERISGRNYEPQGHAIECRINAEDPYNDFRPSPGRITVLHTPGGHGVRVDSHVYTGYVIPPYYDSMIGKLITTARTREEAIDTMYRALTEYVIEGVKTTIPFHLQLMQNEDFRRGNFTTKFLETFKMQ</sequence>
<dbReference type="GO" id="GO:2001295">
    <property type="term" value="P:malonyl-CoA biosynthetic process"/>
    <property type="evidence" value="ECO:0007669"/>
    <property type="project" value="UniProtKB-UniPathway"/>
</dbReference>
<evidence type="ECO:0000313" key="17">
    <source>
        <dbReference type="Proteomes" id="UP000305848"/>
    </source>
</evidence>
<dbReference type="InterPro" id="IPR011761">
    <property type="entry name" value="ATP-grasp"/>
</dbReference>
<dbReference type="SUPFAM" id="SSF56059">
    <property type="entry name" value="Glutathione synthetase ATP-binding domain-like"/>
    <property type="match status" value="1"/>
</dbReference>
<dbReference type="NCBIfam" id="TIGR00514">
    <property type="entry name" value="accC"/>
    <property type="match status" value="1"/>
</dbReference>
<dbReference type="EC" id="6.3.4.14" evidence="4 13"/>
<dbReference type="GO" id="GO:0006633">
    <property type="term" value="P:fatty acid biosynthetic process"/>
    <property type="evidence" value="ECO:0007669"/>
    <property type="project" value="UniProtKB-KW"/>
</dbReference>
<dbReference type="AlphaFoldDB" id="A0A4U3L483"/>
<comment type="caution">
    <text evidence="16">The sequence shown here is derived from an EMBL/GenBank/DDBJ whole genome shotgun (WGS) entry which is preliminary data.</text>
</comment>
<keyword evidence="5 13" id="KW-0436">Ligase</keyword>
<keyword evidence="13" id="KW-0276">Fatty acid metabolism</keyword>
<dbReference type="UniPathway" id="UPA00655">
    <property type="reaction ID" value="UER00711"/>
</dbReference>
<dbReference type="SMART" id="SM00878">
    <property type="entry name" value="Biotin_carb_C"/>
    <property type="match status" value="1"/>
</dbReference>
<name>A0A4U3L483_9BACT</name>
<comment type="subunit">
    <text evidence="3 13">Acetyl-CoA carboxylase is a heterohexamer of biotin carboxyl carrier protein, biotin carboxylase and the two subunits of carboxyl transferase in a 2:2 complex.</text>
</comment>
<dbReference type="PANTHER" id="PTHR48095">
    <property type="entry name" value="PYRUVATE CARBOXYLASE SUBUNIT A"/>
    <property type="match status" value="1"/>
</dbReference>
<dbReference type="SUPFAM" id="SSF51246">
    <property type="entry name" value="Rudiment single hybrid motif"/>
    <property type="match status" value="1"/>
</dbReference>
<dbReference type="Pfam" id="PF00289">
    <property type="entry name" value="Biotin_carb_N"/>
    <property type="match status" value="1"/>
</dbReference>
<comment type="function">
    <text evidence="1 13">This protein is a component of the acetyl coenzyme A carboxylase complex; first, biotin carboxylase catalyzes the carboxylation of the carrier protein and then the transcarboxylase transfers the carboxyl group to form malonyl-CoA.</text>
</comment>
<keyword evidence="13" id="KW-0443">Lipid metabolism</keyword>
<evidence type="ECO:0000256" key="10">
    <source>
        <dbReference type="ARBA" id="ARBA00023267"/>
    </source>
</evidence>
<keyword evidence="7 12" id="KW-0547">Nucleotide-binding</keyword>
<dbReference type="SUPFAM" id="SSF52440">
    <property type="entry name" value="PreATP-grasp domain"/>
    <property type="match status" value="1"/>
</dbReference>
<dbReference type="InterPro" id="IPR011054">
    <property type="entry name" value="Rudment_hybrid_motif"/>
</dbReference>
<dbReference type="RefSeq" id="WP_137261001.1">
    <property type="nucleotide sequence ID" value="NZ_SZQL01000004.1"/>
</dbReference>
<dbReference type="InterPro" id="IPR005482">
    <property type="entry name" value="Biotin_COase_C"/>
</dbReference>
<comment type="pathway">
    <text evidence="2 13">Lipid metabolism; malonyl-CoA biosynthesis; malonyl-CoA from acetyl-CoA: step 1/1.</text>
</comment>
<proteinExistence type="predicted"/>
<dbReference type="EMBL" id="SZQL01000004">
    <property type="protein sequence ID" value="TKK69780.1"/>
    <property type="molecule type" value="Genomic_DNA"/>
</dbReference>
<keyword evidence="17" id="KW-1185">Reference proteome</keyword>
<evidence type="ECO:0000256" key="3">
    <source>
        <dbReference type="ARBA" id="ARBA00011750"/>
    </source>
</evidence>
<dbReference type="InterPro" id="IPR051602">
    <property type="entry name" value="ACC_Biotin_Carboxylase"/>
</dbReference>
<evidence type="ECO:0000313" key="16">
    <source>
        <dbReference type="EMBL" id="TKK69780.1"/>
    </source>
</evidence>
<evidence type="ECO:0000256" key="9">
    <source>
        <dbReference type="ARBA" id="ARBA00022842"/>
    </source>
</evidence>
<evidence type="ECO:0000256" key="13">
    <source>
        <dbReference type="RuleBase" id="RU365063"/>
    </source>
</evidence>
<dbReference type="InterPro" id="IPR005479">
    <property type="entry name" value="CPAse_ATP-bd"/>
</dbReference>
<dbReference type="PROSITE" id="PS00866">
    <property type="entry name" value="CPSASE_1"/>
    <property type="match status" value="1"/>
</dbReference>
<dbReference type="Proteomes" id="UP000305848">
    <property type="component" value="Unassembled WGS sequence"/>
</dbReference>
<evidence type="ECO:0000256" key="1">
    <source>
        <dbReference type="ARBA" id="ARBA00003761"/>
    </source>
</evidence>
<dbReference type="PANTHER" id="PTHR48095:SF2">
    <property type="entry name" value="BIOTIN CARBOXYLASE, CHLOROPLASTIC"/>
    <property type="match status" value="1"/>
</dbReference>
<accession>A0A4U3L483</accession>
<feature type="domain" description="Biotin carboxylation" evidence="15">
    <location>
        <begin position="1"/>
        <end position="445"/>
    </location>
</feature>
<dbReference type="InterPro" id="IPR016185">
    <property type="entry name" value="PreATP-grasp_dom_sf"/>
</dbReference>
<evidence type="ECO:0000259" key="15">
    <source>
        <dbReference type="PROSITE" id="PS50979"/>
    </source>
</evidence>
<dbReference type="Gene3D" id="3.30.470.20">
    <property type="entry name" value="ATP-grasp fold, B domain"/>
    <property type="match status" value="1"/>
</dbReference>
<dbReference type="NCBIfam" id="NF006367">
    <property type="entry name" value="PRK08591.1"/>
    <property type="match status" value="1"/>
</dbReference>
<dbReference type="FunFam" id="3.40.50.20:FF:000010">
    <property type="entry name" value="Propionyl-CoA carboxylase subunit alpha"/>
    <property type="match status" value="1"/>
</dbReference>
<keyword evidence="9" id="KW-0460">Magnesium</keyword>
<dbReference type="PROSITE" id="PS50975">
    <property type="entry name" value="ATP_GRASP"/>
    <property type="match status" value="1"/>
</dbReference>
<evidence type="ECO:0000256" key="6">
    <source>
        <dbReference type="ARBA" id="ARBA00022723"/>
    </source>
</evidence>
<keyword evidence="6" id="KW-0479">Metal-binding</keyword>
<gene>
    <name evidence="16" type="primary">accC</name>
    <name evidence="16" type="ORF">FC093_06770</name>
</gene>
<dbReference type="FunFam" id="3.30.1490.20:FF:000018">
    <property type="entry name" value="Biotin carboxylase"/>
    <property type="match status" value="1"/>
</dbReference>
<keyword evidence="13" id="KW-0275">Fatty acid biosynthesis</keyword>
<dbReference type="InterPro" id="IPR011764">
    <property type="entry name" value="Biotin_carboxylation_dom"/>
</dbReference>
<evidence type="ECO:0000256" key="7">
    <source>
        <dbReference type="ARBA" id="ARBA00022741"/>
    </source>
</evidence>
<keyword evidence="10 13" id="KW-0092">Biotin</keyword>
<evidence type="ECO:0000256" key="2">
    <source>
        <dbReference type="ARBA" id="ARBA00004956"/>
    </source>
</evidence>
<dbReference type="GO" id="GO:0046872">
    <property type="term" value="F:metal ion binding"/>
    <property type="evidence" value="ECO:0007669"/>
    <property type="project" value="UniProtKB-KW"/>
</dbReference>
<organism evidence="16 17">
    <name type="scientific">Ilyomonas limi</name>
    <dbReference type="NCBI Taxonomy" id="2575867"/>
    <lineage>
        <taxon>Bacteria</taxon>
        <taxon>Pseudomonadati</taxon>
        <taxon>Bacteroidota</taxon>
        <taxon>Chitinophagia</taxon>
        <taxon>Chitinophagales</taxon>
        <taxon>Chitinophagaceae</taxon>
        <taxon>Ilyomonas</taxon>
    </lineage>
</organism>
<keyword evidence="8 12" id="KW-0067">ATP-binding</keyword>
<dbReference type="InterPro" id="IPR005481">
    <property type="entry name" value="BC-like_N"/>
</dbReference>